<evidence type="ECO:0000256" key="7">
    <source>
        <dbReference type="ARBA" id="ARBA00023065"/>
    </source>
</evidence>
<dbReference type="SUPFAM" id="SSF52943">
    <property type="entry name" value="ATP synthase (F1-ATPase), gamma subunit"/>
    <property type="match status" value="1"/>
</dbReference>
<protein>
    <recommendedName>
        <fullName evidence="11">ATP synthase gamma chain</fullName>
    </recommendedName>
    <alternativeName>
        <fullName evidence="11">ATP synthase F1 sector gamma subunit</fullName>
    </alternativeName>
    <alternativeName>
        <fullName evidence="11">F-ATPase gamma subunit</fullName>
    </alternativeName>
</protein>
<dbReference type="GO" id="GO:0046933">
    <property type="term" value="F:proton-transporting ATP synthase activity, rotational mechanism"/>
    <property type="evidence" value="ECO:0007669"/>
    <property type="project" value="UniProtKB-UniRule"/>
</dbReference>
<keyword evidence="10 11" id="KW-0066">ATP synthesis</keyword>
<sequence length="288" mass="31651">MASLREIKSRINSTKKTSQMTKAMQMVSASKSKRAEQNAKGYVPYMEKVQDVVAAIAGGTSDASHPMLISRPVKKTAYLVIGSDRGLAGAYNSSILRQLSRTLKERHRSNDEFVILAIGRVPRDYFVKRGYNVVESIVGLPDQPTFSDVKQIARKAVGMFADGTYDELYMYYNHFVSVISQEVTEKKVLPITDLAPKANEGLSASYEFEPSGEAILEVLLPQYAESLIYGALLDGKASEHAARMTAMKTATDNANELIRDLSLVYNRARQAAITQEITEIIGGAAALE</sequence>
<dbReference type="FunFam" id="3.40.1380.10:FF:000002">
    <property type="entry name" value="ATP synthase gamma chain"/>
    <property type="match status" value="1"/>
</dbReference>
<comment type="subunit">
    <text evidence="11">F-type ATPases have 2 components, CF(1) - the catalytic core - and CF(0) - the membrane proton channel. CF(1) has five subunits: alpha(3), beta(3), gamma(1), delta(1), epsilon(1). CF(0) has three main subunits: a, b and c.</text>
</comment>
<dbReference type="Gene3D" id="3.40.1380.10">
    <property type="match status" value="1"/>
</dbReference>
<dbReference type="AlphaFoldDB" id="A0A494Z5F5"/>
<dbReference type="FunFam" id="1.10.287.80:FF:000001">
    <property type="entry name" value="ATP synthase gamma chain"/>
    <property type="match status" value="1"/>
</dbReference>
<keyword evidence="6 11" id="KW-0375">Hydrogen ion transport</keyword>
<dbReference type="NCBIfam" id="TIGR01146">
    <property type="entry name" value="ATPsyn_F1gamma"/>
    <property type="match status" value="1"/>
</dbReference>
<evidence type="ECO:0000256" key="4">
    <source>
        <dbReference type="ARBA" id="ARBA00022448"/>
    </source>
</evidence>
<dbReference type="GO" id="GO:0005524">
    <property type="term" value="F:ATP binding"/>
    <property type="evidence" value="ECO:0007669"/>
    <property type="project" value="UniProtKB-UniRule"/>
</dbReference>
<dbReference type="GO" id="GO:0016787">
    <property type="term" value="F:hydrolase activity"/>
    <property type="evidence" value="ECO:0007669"/>
    <property type="project" value="UniProtKB-KW"/>
</dbReference>
<dbReference type="PRINTS" id="PR00126">
    <property type="entry name" value="ATPASEGAMMA"/>
</dbReference>
<evidence type="ECO:0000256" key="8">
    <source>
        <dbReference type="ARBA" id="ARBA00023136"/>
    </source>
</evidence>
<evidence type="ECO:0000256" key="11">
    <source>
        <dbReference type="HAMAP-Rule" id="MF_00815"/>
    </source>
</evidence>
<evidence type="ECO:0000256" key="9">
    <source>
        <dbReference type="ARBA" id="ARBA00023196"/>
    </source>
</evidence>
<dbReference type="GO" id="GO:0005886">
    <property type="term" value="C:plasma membrane"/>
    <property type="evidence" value="ECO:0007669"/>
    <property type="project" value="UniProtKB-SubCell"/>
</dbReference>
<dbReference type="InterPro" id="IPR023632">
    <property type="entry name" value="ATP_synth_F1_gsu_CS"/>
</dbReference>
<keyword evidence="5 11" id="KW-1003">Cell membrane</keyword>
<keyword evidence="8 11" id="KW-0472">Membrane</keyword>
<evidence type="ECO:0000256" key="6">
    <source>
        <dbReference type="ARBA" id="ARBA00022781"/>
    </source>
</evidence>
<keyword evidence="13" id="KW-0378">Hydrolase</keyword>
<gene>
    <name evidence="11" type="primary">atpG</name>
    <name evidence="13" type="ORF">D8M03_06840</name>
</gene>
<evidence type="ECO:0000256" key="5">
    <source>
        <dbReference type="ARBA" id="ARBA00022475"/>
    </source>
</evidence>
<evidence type="ECO:0000256" key="12">
    <source>
        <dbReference type="SAM" id="MobiDB-lite"/>
    </source>
</evidence>
<evidence type="ECO:0000256" key="10">
    <source>
        <dbReference type="ARBA" id="ARBA00023310"/>
    </source>
</evidence>
<comment type="similarity">
    <text evidence="3 11">Belongs to the ATPase gamma chain family.</text>
</comment>
<proteinExistence type="inferred from homology"/>
<dbReference type="PANTHER" id="PTHR11693">
    <property type="entry name" value="ATP SYNTHASE GAMMA CHAIN"/>
    <property type="match status" value="1"/>
</dbReference>
<keyword evidence="9 11" id="KW-0139">CF(1)</keyword>
<dbReference type="Gene3D" id="1.10.287.80">
    <property type="entry name" value="ATP synthase, gamma subunit, helix hairpin domain"/>
    <property type="match status" value="1"/>
</dbReference>
<name>A0A494Z5F5_9BACL</name>
<keyword evidence="4 11" id="KW-0813">Transport</keyword>
<dbReference type="GO" id="GO:0045259">
    <property type="term" value="C:proton-transporting ATP synthase complex"/>
    <property type="evidence" value="ECO:0007669"/>
    <property type="project" value="UniProtKB-KW"/>
</dbReference>
<feature type="compositionally biased region" description="Polar residues" evidence="12">
    <location>
        <begin position="10"/>
        <end position="20"/>
    </location>
</feature>
<comment type="subcellular location">
    <subcellularLocation>
        <location evidence="2 11">Cell membrane</location>
        <topology evidence="2 11">Peripheral membrane protein</topology>
    </subcellularLocation>
</comment>
<dbReference type="Pfam" id="PF00231">
    <property type="entry name" value="ATP-synt"/>
    <property type="match status" value="1"/>
</dbReference>
<dbReference type="HAMAP" id="MF_00815">
    <property type="entry name" value="ATP_synth_gamma_bact"/>
    <property type="match status" value="1"/>
</dbReference>
<evidence type="ECO:0000313" key="14">
    <source>
        <dbReference type="Proteomes" id="UP000272238"/>
    </source>
</evidence>
<dbReference type="PANTHER" id="PTHR11693:SF22">
    <property type="entry name" value="ATP SYNTHASE SUBUNIT GAMMA, MITOCHONDRIAL"/>
    <property type="match status" value="1"/>
</dbReference>
<evidence type="ECO:0000313" key="13">
    <source>
        <dbReference type="EMBL" id="RKQ17765.1"/>
    </source>
</evidence>
<evidence type="ECO:0000256" key="3">
    <source>
        <dbReference type="ARBA" id="ARBA00007681"/>
    </source>
</evidence>
<dbReference type="GO" id="GO:0042777">
    <property type="term" value="P:proton motive force-driven plasma membrane ATP synthesis"/>
    <property type="evidence" value="ECO:0007669"/>
    <property type="project" value="UniProtKB-UniRule"/>
</dbReference>
<comment type="function">
    <text evidence="1 11">Produces ATP from ADP in the presence of a proton gradient across the membrane. The gamma chain is believed to be important in regulating ATPase activity and the flow of protons through the CF(0) complex.</text>
</comment>
<evidence type="ECO:0000256" key="2">
    <source>
        <dbReference type="ARBA" id="ARBA00004202"/>
    </source>
</evidence>
<dbReference type="OrthoDB" id="9812769at2"/>
<reference evidence="13 14" key="1">
    <citation type="journal article" date="2016" name="Antonie Van Leeuwenhoek">
        <title>Lysinibacillus endophyticus sp. nov., an indole-3-acetic acid producing endophytic bacterium isolated from corn root (Zea mays cv. Xinken-5).</title>
        <authorList>
            <person name="Yu J."/>
            <person name="Guan X."/>
            <person name="Liu C."/>
            <person name="Xiang W."/>
            <person name="Yu Z."/>
            <person name="Liu X."/>
            <person name="Wang G."/>
        </authorList>
    </citation>
    <scope>NUCLEOTIDE SEQUENCE [LARGE SCALE GENOMIC DNA]</scope>
    <source>
        <strain evidence="13 14">DSM 100506</strain>
    </source>
</reference>
<dbReference type="RefSeq" id="WP_121214037.1">
    <property type="nucleotide sequence ID" value="NZ_RBZN01000012.1"/>
</dbReference>
<keyword evidence="14" id="KW-1185">Reference proteome</keyword>
<dbReference type="CDD" id="cd12151">
    <property type="entry name" value="F1-ATPase_gamma"/>
    <property type="match status" value="1"/>
</dbReference>
<evidence type="ECO:0000256" key="1">
    <source>
        <dbReference type="ARBA" id="ARBA00003456"/>
    </source>
</evidence>
<dbReference type="PROSITE" id="PS00153">
    <property type="entry name" value="ATPASE_GAMMA"/>
    <property type="match status" value="1"/>
</dbReference>
<comment type="caution">
    <text evidence="13">The sequence shown here is derived from an EMBL/GenBank/DDBJ whole genome shotgun (WGS) entry which is preliminary data.</text>
</comment>
<feature type="region of interest" description="Disordered" evidence="12">
    <location>
        <begin position="1"/>
        <end position="20"/>
    </location>
</feature>
<dbReference type="InterPro" id="IPR000131">
    <property type="entry name" value="ATP_synth_F1_gsu"/>
</dbReference>
<dbReference type="Proteomes" id="UP000272238">
    <property type="component" value="Unassembled WGS sequence"/>
</dbReference>
<dbReference type="InterPro" id="IPR035968">
    <property type="entry name" value="ATP_synth_F1_ATPase_gsu"/>
</dbReference>
<organism evidence="13 14">
    <name type="scientific">Ureibacillus endophyticus</name>
    <dbReference type="NCBI Taxonomy" id="1978490"/>
    <lineage>
        <taxon>Bacteria</taxon>
        <taxon>Bacillati</taxon>
        <taxon>Bacillota</taxon>
        <taxon>Bacilli</taxon>
        <taxon>Bacillales</taxon>
        <taxon>Caryophanaceae</taxon>
        <taxon>Ureibacillus</taxon>
    </lineage>
</organism>
<accession>A0A494Z5F5</accession>
<dbReference type="EMBL" id="RBZN01000012">
    <property type="protein sequence ID" value="RKQ17765.1"/>
    <property type="molecule type" value="Genomic_DNA"/>
</dbReference>
<keyword evidence="7 11" id="KW-0406">Ion transport</keyword>